<dbReference type="EMBL" id="BMAW01064803">
    <property type="protein sequence ID" value="GFT47161.1"/>
    <property type="molecule type" value="Genomic_DNA"/>
</dbReference>
<organism evidence="2 3">
    <name type="scientific">Nephila pilipes</name>
    <name type="common">Giant wood spider</name>
    <name type="synonym">Nephila maculata</name>
    <dbReference type="NCBI Taxonomy" id="299642"/>
    <lineage>
        <taxon>Eukaryota</taxon>
        <taxon>Metazoa</taxon>
        <taxon>Ecdysozoa</taxon>
        <taxon>Arthropoda</taxon>
        <taxon>Chelicerata</taxon>
        <taxon>Arachnida</taxon>
        <taxon>Araneae</taxon>
        <taxon>Araneomorphae</taxon>
        <taxon>Entelegynae</taxon>
        <taxon>Araneoidea</taxon>
        <taxon>Nephilidae</taxon>
        <taxon>Nephila</taxon>
    </lineage>
</organism>
<keyword evidence="3" id="KW-1185">Reference proteome</keyword>
<feature type="chain" id="PRO_5036458691" description="Secreted protein" evidence="1">
    <location>
        <begin position="26"/>
        <end position="84"/>
    </location>
</feature>
<reference evidence="2" key="1">
    <citation type="submission" date="2020-08" db="EMBL/GenBank/DDBJ databases">
        <title>Multicomponent nature underlies the extraordinary mechanical properties of spider dragline silk.</title>
        <authorList>
            <person name="Kono N."/>
            <person name="Nakamura H."/>
            <person name="Mori M."/>
            <person name="Yoshida Y."/>
            <person name="Ohtoshi R."/>
            <person name="Malay A.D."/>
            <person name="Moran D.A.P."/>
            <person name="Tomita M."/>
            <person name="Numata K."/>
            <person name="Arakawa K."/>
        </authorList>
    </citation>
    <scope>NUCLEOTIDE SEQUENCE</scope>
</reference>
<protein>
    <recommendedName>
        <fullName evidence="4">Secreted protein</fullName>
    </recommendedName>
</protein>
<feature type="signal peptide" evidence="1">
    <location>
        <begin position="1"/>
        <end position="25"/>
    </location>
</feature>
<gene>
    <name evidence="2" type="ORF">NPIL_119581</name>
</gene>
<comment type="caution">
    <text evidence="2">The sequence shown here is derived from an EMBL/GenBank/DDBJ whole genome shotgun (WGS) entry which is preliminary data.</text>
</comment>
<proteinExistence type="predicted"/>
<accession>A0A8X6TV77</accession>
<evidence type="ECO:0000256" key="1">
    <source>
        <dbReference type="SAM" id="SignalP"/>
    </source>
</evidence>
<keyword evidence="1" id="KW-0732">Signal</keyword>
<evidence type="ECO:0000313" key="3">
    <source>
        <dbReference type="Proteomes" id="UP000887013"/>
    </source>
</evidence>
<dbReference type="AlphaFoldDB" id="A0A8X6TV77"/>
<dbReference type="Proteomes" id="UP000887013">
    <property type="component" value="Unassembled WGS sequence"/>
</dbReference>
<evidence type="ECO:0000313" key="2">
    <source>
        <dbReference type="EMBL" id="GFT47161.1"/>
    </source>
</evidence>
<sequence>MKAVRLFIIVLEVQVLVMFLPFRVSEEVSDSWFSLTCYYSAHSLKNHQRDVVARSFNTALSKPSIPALVNKTSQWDASLKCKWV</sequence>
<evidence type="ECO:0008006" key="4">
    <source>
        <dbReference type="Google" id="ProtNLM"/>
    </source>
</evidence>
<name>A0A8X6TV77_NEPPI</name>